<comment type="caution">
    <text evidence="2">The sequence shown here is derived from an EMBL/GenBank/DDBJ whole genome shotgun (WGS) entry which is preliminary data.</text>
</comment>
<accession>A0A919FYH7</accession>
<dbReference type="EMBL" id="BNAS01000004">
    <property type="protein sequence ID" value="GHH74798.1"/>
    <property type="molecule type" value="Genomic_DNA"/>
</dbReference>
<organism evidence="2 3">
    <name type="scientific">Promicromonospora soli</name>
    <dbReference type="NCBI Taxonomy" id="2035533"/>
    <lineage>
        <taxon>Bacteria</taxon>
        <taxon>Bacillati</taxon>
        <taxon>Actinomycetota</taxon>
        <taxon>Actinomycetes</taxon>
        <taxon>Micrococcales</taxon>
        <taxon>Promicromonosporaceae</taxon>
        <taxon>Promicromonospora</taxon>
    </lineage>
</organism>
<dbReference type="AlphaFoldDB" id="A0A919FYH7"/>
<keyword evidence="1" id="KW-0472">Membrane</keyword>
<name>A0A919FYH7_9MICO</name>
<proteinExistence type="predicted"/>
<sequence>MDEPDEPDLWTGVAFAAVLTGPGWPLIQWGDWLWSFVDQILFGLWTTATLGMLVVVGKRLGKKRALALGLVALGLAVGGGLSWLSEDQAATTTQLWLVVILAMAGLGLPLGSAIARLETMTGHLVRRLPQTATLPIWLGSGTCSVVQERRARFAFFAFSMLNGDLKVAGPAADAAATSEVPVVIAAGLSESDAKWIARWLRGTGAKVRIDGEAPEK</sequence>
<evidence type="ECO:0000313" key="2">
    <source>
        <dbReference type="EMBL" id="GHH74798.1"/>
    </source>
</evidence>
<feature type="transmembrane region" description="Helical" evidence="1">
    <location>
        <begin position="32"/>
        <end position="56"/>
    </location>
</feature>
<keyword evidence="3" id="KW-1185">Reference proteome</keyword>
<protein>
    <submittedName>
        <fullName evidence="2">Uncharacterized protein</fullName>
    </submittedName>
</protein>
<reference evidence="2" key="2">
    <citation type="submission" date="2020-09" db="EMBL/GenBank/DDBJ databases">
        <authorList>
            <person name="Sun Q."/>
            <person name="Zhou Y."/>
        </authorList>
    </citation>
    <scope>NUCLEOTIDE SEQUENCE</scope>
    <source>
        <strain evidence="2">CGMCC 4.7398</strain>
    </source>
</reference>
<evidence type="ECO:0000313" key="3">
    <source>
        <dbReference type="Proteomes" id="UP000627369"/>
    </source>
</evidence>
<dbReference type="Proteomes" id="UP000627369">
    <property type="component" value="Unassembled WGS sequence"/>
</dbReference>
<evidence type="ECO:0000256" key="1">
    <source>
        <dbReference type="SAM" id="Phobius"/>
    </source>
</evidence>
<feature type="transmembrane region" description="Helical" evidence="1">
    <location>
        <begin position="65"/>
        <end position="84"/>
    </location>
</feature>
<keyword evidence="1" id="KW-0812">Transmembrane</keyword>
<reference evidence="2" key="1">
    <citation type="journal article" date="2014" name="Int. J. Syst. Evol. Microbiol.">
        <title>Complete genome sequence of Corynebacterium casei LMG S-19264T (=DSM 44701T), isolated from a smear-ripened cheese.</title>
        <authorList>
            <consortium name="US DOE Joint Genome Institute (JGI-PGF)"/>
            <person name="Walter F."/>
            <person name="Albersmeier A."/>
            <person name="Kalinowski J."/>
            <person name="Ruckert C."/>
        </authorList>
    </citation>
    <scope>NUCLEOTIDE SEQUENCE</scope>
    <source>
        <strain evidence="2">CGMCC 4.7398</strain>
    </source>
</reference>
<gene>
    <name evidence="2" type="ORF">GCM10017772_29480</name>
</gene>
<keyword evidence="1" id="KW-1133">Transmembrane helix</keyword>
<feature type="transmembrane region" description="Helical" evidence="1">
    <location>
        <begin position="96"/>
        <end position="117"/>
    </location>
</feature>
<dbReference type="RefSeq" id="WP_189670017.1">
    <property type="nucleotide sequence ID" value="NZ_BNAS01000004.1"/>
</dbReference>